<evidence type="ECO:0000313" key="9">
    <source>
        <dbReference type="Proteomes" id="UP000077961"/>
    </source>
</evidence>
<keyword evidence="5" id="KW-0175">Coiled coil</keyword>
<dbReference type="GO" id="GO:0032993">
    <property type="term" value="C:protein-DNA complex"/>
    <property type="evidence" value="ECO:0007669"/>
    <property type="project" value="TreeGrafter"/>
</dbReference>
<keyword evidence="2" id="KW-0805">Transcription regulation</keyword>
<dbReference type="Proteomes" id="UP000078116">
    <property type="component" value="Unassembled WGS sequence"/>
</dbReference>
<comment type="similarity">
    <text evidence="1">Belongs to the LysR transcriptional regulatory family.</text>
</comment>
<sequence length="300" mass="33030">MEVGRLRALLELARCGTMAAAAEALSLTSSAVSQQIAQLEEEAGVKLTERIGRGVRLTPAGHALVAHAERLMVVMDEARSEMAELRREIAGELRVAAFPSVASVVLPDTVKALRHTYPRLEIVIEELEAIDGVAALRSWRTDIALIDDLSIVAGDNREHVTVVPLAEDVWYVTVSTDHPLSKKPSISLADLRDETWAMESRRGPFGSFVADLCRRAGFEPRTNAKCRGSEMVEAMVASGCSVSVAPGLRMLRSPRGVAWVKLRPEVRRKIYVAYRRGERNHPMVKVFVDEIVRTASRLLS</sequence>
<dbReference type="InterPro" id="IPR000847">
    <property type="entry name" value="LysR_HTH_N"/>
</dbReference>
<dbReference type="STRING" id="1462993.A6V36_18310"/>
<evidence type="ECO:0000256" key="5">
    <source>
        <dbReference type="SAM" id="Coils"/>
    </source>
</evidence>
<dbReference type="InterPro" id="IPR036390">
    <property type="entry name" value="WH_DNA-bd_sf"/>
</dbReference>
<dbReference type="SUPFAM" id="SSF46785">
    <property type="entry name" value="Winged helix' DNA-binding domain"/>
    <property type="match status" value="1"/>
</dbReference>
<dbReference type="EMBL" id="LXKA01000382">
    <property type="protein sequence ID" value="OAJ52078.1"/>
    <property type="molecule type" value="Genomic_DNA"/>
</dbReference>
<comment type="caution">
    <text evidence="7">The sequence shown here is derived from an EMBL/GenBank/DDBJ whole genome shotgun (WGS) entry which is preliminary data.</text>
</comment>
<dbReference type="GO" id="GO:0003700">
    <property type="term" value="F:DNA-binding transcription factor activity"/>
    <property type="evidence" value="ECO:0007669"/>
    <property type="project" value="InterPro"/>
</dbReference>
<dbReference type="FunFam" id="1.10.10.10:FF:000001">
    <property type="entry name" value="LysR family transcriptional regulator"/>
    <property type="match status" value="1"/>
</dbReference>
<feature type="coiled-coil region" evidence="5">
    <location>
        <begin position="68"/>
        <end position="95"/>
    </location>
</feature>
<dbReference type="OrthoDB" id="155872at2"/>
<accession>A0A1A9MY92</accession>
<dbReference type="InterPro" id="IPR005119">
    <property type="entry name" value="LysR_subst-bd"/>
</dbReference>
<evidence type="ECO:0000256" key="2">
    <source>
        <dbReference type="ARBA" id="ARBA00023015"/>
    </source>
</evidence>
<organism evidence="7 10">
    <name type="scientific">Paraburkholderia ginsengiterrae</name>
    <dbReference type="NCBI Taxonomy" id="1462993"/>
    <lineage>
        <taxon>Bacteria</taxon>
        <taxon>Pseudomonadati</taxon>
        <taxon>Pseudomonadota</taxon>
        <taxon>Betaproteobacteria</taxon>
        <taxon>Burkholderiales</taxon>
        <taxon>Burkholderiaceae</taxon>
        <taxon>Paraburkholderia</taxon>
    </lineage>
</organism>
<dbReference type="GO" id="GO:0003677">
    <property type="term" value="F:DNA binding"/>
    <property type="evidence" value="ECO:0007669"/>
    <property type="project" value="UniProtKB-KW"/>
</dbReference>
<name>A0A1A9MY92_9BURK</name>
<gene>
    <name evidence="8" type="ORF">A6V36_18310</name>
    <name evidence="7" type="ORF">A6V37_10490</name>
</gene>
<keyword evidence="9" id="KW-1185">Reference proteome</keyword>
<dbReference type="PANTHER" id="PTHR30346">
    <property type="entry name" value="TRANSCRIPTIONAL DUAL REGULATOR HCAR-RELATED"/>
    <property type="match status" value="1"/>
</dbReference>
<dbReference type="Pfam" id="PF03466">
    <property type="entry name" value="LysR_substrate"/>
    <property type="match status" value="1"/>
</dbReference>
<evidence type="ECO:0000256" key="1">
    <source>
        <dbReference type="ARBA" id="ARBA00009437"/>
    </source>
</evidence>
<keyword evidence="3" id="KW-0238">DNA-binding</keyword>
<dbReference type="Proteomes" id="UP000077961">
    <property type="component" value="Unassembled WGS sequence"/>
</dbReference>
<dbReference type="RefSeq" id="WP_064265106.1">
    <property type="nucleotide sequence ID" value="NZ_LXJZ01000020.1"/>
</dbReference>
<evidence type="ECO:0000259" key="6">
    <source>
        <dbReference type="PROSITE" id="PS50931"/>
    </source>
</evidence>
<evidence type="ECO:0000256" key="3">
    <source>
        <dbReference type="ARBA" id="ARBA00023125"/>
    </source>
</evidence>
<dbReference type="CDD" id="cd08423">
    <property type="entry name" value="PBP2_LTTR_like_6"/>
    <property type="match status" value="1"/>
</dbReference>
<dbReference type="SUPFAM" id="SSF53850">
    <property type="entry name" value="Periplasmic binding protein-like II"/>
    <property type="match status" value="1"/>
</dbReference>
<evidence type="ECO:0000313" key="8">
    <source>
        <dbReference type="EMBL" id="OAJ63441.1"/>
    </source>
</evidence>
<proteinExistence type="inferred from homology"/>
<dbReference type="PROSITE" id="PS50931">
    <property type="entry name" value="HTH_LYSR"/>
    <property type="match status" value="1"/>
</dbReference>
<evidence type="ECO:0000313" key="7">
    <source>
        <dbReference type="EMBL" id="OAJ52078.1"/>
    </source>
</evidence>
<dbReference type="Pfam" id="PF00126">
    <property type="entry name" value="HTH_1"/>
    <property type="match status" value="1"/>
</dbReference>
<protein>
    <submittedName>
        <fullName evidence="7">LysR family transcriptional regulator</fullName>
    </submittedName>
</protein>
<reference evidence="9 10" key="1">
    <citation type="submission" date="2016-04" db="EMBL/GenBank/DDBJ databases">
        <title>Reclassification of Paraburkholderia panaciterrae (Farh et al. 2015) Dobritsa &amp; Samadpour 2016 as a later homotypic synonym of Paraburkholderia ginsengiterrae (Farh et al. 2015) Dobritsa &amp; Samadpour 2016.</title>
        <authorList>
            <person name="Dobritsa A.P."/>
            <person name="Kutumbaka K."/>
            <person name="Samadpour M."/>
        </authorList>
    </citation>
    <scope>NUCLEOTIDE SEQUENCE [LARGE SCALE GENOMIC DNA]</scope>
    <source>
        <strain evidence="7 10">DCY85</strain>
        <strain evidence="8 9">DCY85-1</strain>
    </source>
</reference>
<dbReference type="EMBL" id="LXJZ01000020">
    <property type="protein sequence ID" value="OAJ63441.1"/>
    <property type="molecule type" value="Genomic_DNA"/>
</dbReference>
<dbReference type="InterPro" id="IPR036388">
    <property type="entry name" value="WH-like_DNA-bd_sf"/>
</dbReference>
<dbReference type="Gene3D" id="3.40.190.10">
    <property type="entry name" value="Periplasmic binding protein-like II"/>
    <property type="match status" value="2"/>
</dbReference>
<dbReference type="PANTHER" id="PTHR30346:SF29">
    <property type="entry name" value="LYSR SUBSTRATE-BINDING"/>
    <property type="match status" value="1"/>
</dbReference>
<keyword evidence="4" id="KW-0804">Transcription</keyword>
<dbReference type="Gene3D" id="1.10.10.10">
    <property type="entry name" value="Winged helix-like DNA-binding domain superfamily/Winged helix DNA-binding domain"/>
    <property type="match status" value="1"/>
</dbReference>
<dbReference type="PRINTS" id="PR00039">
    <property type="entry name" value="HTHLYSR"/>
</dbReference>
<feature type="domain" description="HTH lysR-type" evidence="6">
    <location>
        <begin position="1"/>
        <end position="58"/>
    </location>
</feature>
<dbReference type="AlphaFoldDB" id="A0A1A9MY92"/>
<evidence type="ECO:0000256" key="4">
    <source>
        <dbReference type="ARBA" id="ARBA00023163"/>
    </source>
</evidence>
<evidence type="ECO:0000313" key="10">
    <source>
        <dbReference type="Proteomes" id="UP000078116"/>
    </source>
</evidence>